<gene>
    <name evidence="1" type="ORF">NSP04_11930</name>
</gene>
<evidence type="ECO:0000313" key="2">
    <source>
        <dbReference type="Proteomes" id="UP001165267"/>
    </source>
</evidence>
<sequence>MNIALVVPHRDDKLLSLDCQSIETDIALELDHVAYGLKSFADQLRKTRSAQARFAKVIQLKIWVLNKPTVLTLLEQYLEQVTLAQQWLHLDMQSHDNAIESLCEQLLFLSTVFEQESELMEQIAVVDPNLALCD</sequence>
<keyword evidence="2" id="KW-1185">Reference proteome</keyword>
<dbReference type="EMBL" id="JANKHG010000018">
    <property type="protein sequence ID" value="MCR2747361.1"/>
    <property type="molecule type" value="Genomic_DNA"/>
</dbReference>
<comment type="caution">
    <text evidence="1">The sequence shown here is derived from an EMBL/GenBank/DDBJ whole genome shotgun (WGS) entry which is preliminary data.</text>
</comment>
<dbReference type="RefSeq" id="WP_257512578.1">
    <property type="nucleotide sequence ID" value="NZ_JANKHG010000018.1"/>
</dbReference>
<protein>
    <submittedName>
        <fullName evidence="1">Uncharacterized protein</fullName>
    </submittedName>
</protein>
<dbReference type="Proteomes" id="UP001165267">
    <property type="component" value="Unassembled WGS sequence"/>
</dbReference>
<evidence type="ECO:0000313" key="1">
    <source>
        <dbReference type="EMBL" id="MCR2747361.1"/>
    </source>
</evidence>
<proteinExistence type="predicted"/>
<accession>A0ABT1XKH2</accession>
<organism evidence="1 2">
    <name type="scientific">Limnobacter parvus</name>
    <dbReference type="NCBI Taxonomy" id="2939690"/>
    <lineage>
        <taxon>Bacteria</taxon>
        <taxon>Pseudomonadati</taxon>
        <taxon>Pseudomonadota</taxon>
        <taxon>Betaproteobacteria</taxon>
        <taxon>Burkholderiales</taxon>
        <taxon>Burkholderiaceae</taxon>
        <taxon>Limnobacter</taxon>
    </lineage>
</organism>
<reference evidence="1" key="1">
    <citation type="submission" date="2022-07" db="EMBL/GenBank/DDBJ databases">
        <authorList>
            <person name="Xamxidin M."/>
        </authorList>
    </citation>
    <scope>NUCLEOTIDE SEQUENCE</scope>
    <source>
        <strain evidence="1">YS8-69</strain>
    </source>
</reference>
<name>A0ABT1XKH2_9BURK</name>